<evidence type="ECO:0000313" key="1">
    <source>
        <dbReference type="EMBL" id="MFA9190573.1"/>
    </source>
</evidence>
<dbReference type="EMBL" id="JBCFQL010000003">
    <property type="protein sequence ID" value="MFA9190573.1"/>
    <property type="molecule type" value="Genomic_DNA"/>
</dbReference>
<protein>
    <recommendedName>
        <fullName evidence="3">PIN domain-containing protein</fullName>
    </recommendedName>
</protein>
<dbReference type="SUPFAM" id="SSF88723">
    <property type="entry name" value="PIN domain-like"/>
    <property type="match status" value="1"/>
</dbReference>
<organism evidence="1 2">
    <name type="scientific">Flavobacterium zubiriense</name>
    <dbReference type="NCBI Taxonomy" id="3138075"/>
    <lineage>
        <taxon>Bacteria</taxon>
        <taxon>Pseudomonadati</taxon>
        <taxon>Bacteroidota</taxon>
        <taxon>Flavobacteriia</taxon>
        <taxon>Flavobacteriales</taxon>
        <taxon>Flavobacteriaceae</taxon>
        <taxon>Flavobacterium</taxon>
    </lineage>
</organism>
<accession>A0ABV4T8Y5</accession>
<sequence length="163" mass="18992">MKLHINDANILIDIVQLDLVVAFLALEFEMYTTDFVFEELESFQKEVLISEKLIILKTNENELLHILELTTQHNGLSFEDCSVWYYAQKMEGVLITGDGRLRTKAKASGIEVKGIIYIIEEIMRQNILEKLICVEKLEALKILNNRLPIAEIDRRIELWRTEL</sequence>
<evidence type="ECO:0008006" key="3">
    <source>
        <dbReference type="Google" id="ProtNLM"/>
    </source>
</evidence>
<dbReference type="Pfam" id="PF11848">
    <property type="entry name" value="DUF3368"/>
    <property type="match status" value="1"/>
</dbReference>
<dbReference type="Gene3D" id="3.40.50.1010">
    <property type="entry name" value="5'-nuclease"/>
    <property type="match status" value="1"/>
</dbReference>
<name>A0ABV4T8Y5_9FLAO</name>
<reference evidence="1 2" key="1">
    <citation type="submission" date="2024-04" db="EMBL/GenBank/DDBJ databases">
        <title>New Clade of Flavobacterium.</title>
        <authorList>
            <person name="Matos L."/>
            <person name="Proenca D.N."/>
            <person name="Fransisco R.M."/>
            <person name="Chung A.P."/>
            <person name="Maccario L."/>
            <person name="Sorensen S.J."/>
            <person name="Morais P.V."/>
        </authorList>
    </citation>
    <scope>NUCLEOTIDE SEQUENCE [LARGE SCALE GENOMIC DNA]</scope>
    <source>
        <strain evidence="1 2">FZUC8N2.13</strain>
    </source>
</reference>
<dbReference type="RefSeq" id="WP_373405578.1">
    <property type="nucleotide sequence ID" value="NZ_JBCFQL010000003.1"/>
</dbReference>
<comment type="caution">
    <text evidence="1">The sequence shown here is derived from an EMBL/GenBank/DDBJ whole genome shotgun (WGS) entry which is preliminary data.</text>
</comment>
<dbReference type="InterPro" id="IPR021799">
    <property type="entry name" value="PIN-like_prokaryotic"/>
</dbReference>
<gene>
    <name evidence="1" type="ORF">AAGV28_04250</name>
</gene>
<dbReference type="Proteomes" id="UP001574169">
    <property type="component" value="Unassembled WGS sequence"/>
</dbReference>
<keyword evidence="2" id="KW-1185">Reference proteome</keyword>
<evidence type="ECO:0000313" key="2">
    <source>
        <dbReference type="Proteomes" id="UP001574169"/>
    </source>
</evidence>
<dbReference type="InterPro" id="IPR029060">
    <property type="entry name" value="PIN-like_dom_sf"/>
</dbReference>
<proteinExistence type="predicted"/>